<dbReference type="Gene3D" id="2.30.30.940">
    <property type="match status" value="1"/>
</dbReference>
<dbReference type="Pfam" id="PF13245">
    <property type="entry name" value="AAA_19"/>
    <property type="match status" value="1"/>
</dbReference>
<protein>
    <submittedName>
        <fullName evidence="5">Uncharacterized protein</fullName>
    </submittedName>
</protein>
<dbReference type="Proteomes" id="UP000216943">
    <property type="component" value="Unassembled WGS sequence"/>
</dbReference>
<dbReference type="CDD" id="cd18809">
    <property type="entry name" value="SF1_C_RecD"/>
    <property type="match status" value="1"/>
</dbReference>
<keyword evidence="2" id="KW-0067">ATP-binding</keyword>
<proteinExistence type="predicted"/>
<dbReference type="InterPro" id="IPR027417">
    <property type="entry name" value="P-loop_NTPase"/>
</dbReference>
<evidence type="ECO:0000313" key="5">
    <source>
        <dbReference type="EMBL" id="PAK21203.1"/>
    </source>
</evidence>
<evidence type="ECO:0000259" key="3">
    <source>
        <dbReference type="Pfam" id="PF13538"/>
    </source>
</evidence>
<dbReference type="AlphaFoldDB" id="A0A269TI92"/>
<keyword evidence="1" id="KW-0547">Nucleotide-binding</keyword>
<dbReference type="GO" id="GO:0003678">
    <property type="term" value="F:DNA helicase activity"/>
    <property type="evidence" value="ECO:0007669"/>
    <property type="project" value="UniProtKB-ARBA"/>
</dbReference>
<name>A0A269TI92_9BACT</name>
<comment type="caution">
    <text evidence="5">The sequence shown here is derived from an EMBL/GenBank/DDBJ whole genome shotgun (WGS) entry which is preliminary data.</text>
</comment>
<gene>
    <name evidence="5" type="ORF">CJJ23_03260</name>
</gene>
<dbReference type="InterPro" id="IPR027785">
    <property type="entry name" value="UvrD-like_helicase_C"/>
</dbReference>
<evidence type="ECO:0000256" key="2">
    <source>
        <dbReference type="ARBA" id="ARBA00022840"/>
    </source>
</evidence>
<dbReference type="GO" id="GO:0005524">
    <property type="term" value="F:ATP binding"/>
    <property type="evidence" value="ECO:0007669"/>
    <property type="project" value="UniProtKB-KW"/>
</dbReference>
<dbReference type="RefSeq" id="WP_095334931.1">
    <property type="nucleotide sequence ID" value="NZ_NQNY01000010.1"/>
</dbReference>
<evidence type="ECO:0000256" key="1">
    <source>
        <dbReference type="ARBA" id="ARBA00022741"/>
    </source>
</evidence>
<dbReference type="SUPFAM" id="SSF52540">
    <property type="entry name" value="P-loop containing nucleoside triphosphate hydrolases"/>
    <property type="match status" value="1"/>
</dbReference>
<organism evidence="5 6">
    <name type="scientific">Mycoplasmopsis agassizii</name>
    <dbReference type="NCBI Taxonomy" id="33922"/>
    <lineage>
        <taxon>Bacteria</taxon>
        <taxon>Bacillati</taxon>
        <taxon>Mycoplasmatota</taxon>
        <taxon>Mycoplasmoidales</taxon>
        <taxon>Metamycoplasmataceae</taxon>
        <taxon>Mycoplasmopsis</taxon>
    </lineage>
</organism>
<dbReference type="PANTHER" id="PTHR43788">
    <property type="entry name" value="DNA2/NAM7 HELICASE FAMILY MEMBER"/>
    <property type="match status" value="1"/>
</dbReference>
<dbReference type="PANTHER" id="PTHR43788:SF6">
    <property type="entry name" value="DNA HELICASE B"/>
    <property type="match status" value="1"/>
</dbReference>
<accession>A0A269TI92</accession>
<dbReference type="CDD" id="cd17933">
    <property type="entry name" value="DEXSc_RecD-like"/>
    <property type="match status" value="1"/>
</dbReference>
<evidence type="ECO:0000313" key="6">
    <source>
        <dbReference type="Proteomes" id="UP000216943"/>
    </source>
</evidence>
<dbReference type="EMBL" id="NQNY01000010">
    <property type="protein sequence ID" value="PAK21203.1"/>
    <property type="molecule type" value="Genomic_DNA"/>
</dbReference>
<dbReference type="Gene3D" id="3.40.50.300">
    <property type="entry name" value="P-loop containing nucleotide triphosphate hydrolases"/>
    <property type="match status" value="2"/>
</dbReference>
<dbReference type="InterPro" id="IPR050534">
    <property type="entry name" value="Coronavir_polyprotein_1ab"/>
</dbReference>
<feature type="domain" description="ATP-dependent RecD2 DNA helicase SH3" evidence="4">
    <location>
        <begin position="533"/>
        <end position="601"/>
    </location>
</feature>
<dbReference type="InterPro" id="IPR041451">
    <property type="entry name" value="RecD2_SH13"/>
</dbReference>
<reference evidence="6" key="1">
    <citation type="submission" date="2017-08" db="EMBL/GenBank/DDBJ databases">
        <authorList>
            <person name="Alvarez-Ponce D."/>
            <person name="Weitzman C.L."/>
            <person name="Tillett R.L."/>
            <person name="Sandmeier F.C."/>
            <person name="Tracy C.R."/>
        </authorList>
    </citation>
    <scope>NUCLEOTIDE SEQUENCE [LARGE SCALE GENOMIC DNA]</scope>
    <source>
        <strain evidence="6">723</strain>
    </source>
</reference>
<evidence type="ECO:0000259" key="4">
    <source>
        <dbReference type="Pfam" id="PF18335"/>
    </source>
</evidence>
<dbReference type="Pfam" id="PF13538">
    <property type="entry name" value="UvrD_C_2"/>
    <property type="match status" value="1"/>
</dbReference>
<dbReference type="Pfam" id="PF18335">
    <property type="entry name" value="SH3_13"/>
    <property type="match status" value="1"/>
</dbReference>
<feature type="domain" description="UvrD-like helicase C-terminal" evidence="3">
    <location>
        <begin position="625"/>
        <end position="671"/>
    </location>
</feature>
<sequence length="707" mass="83675">MREVIFIEEINQKNNFLVVSNENKEKLTINLSTENNAELFVNKSYYFLEFEWDNEKENSYFSKDKGILIWVKDDESFWNNKEKLAKSDFDRKKGAYFDYVVAAINKLRLIKKEEISKFQNKEVKNLLKYTGLSKYEEDFGDNFFFLYLRAIRYISNSIKRNFFSLNNPYRLKEVFPGSFWFADLDKFYLDVMWGDFDSDLRRFEVINNSLQKLERNNDTILKKTKIIDDIKNNHEVDFDESDDIFYDLLNKKIIIQIDNERVTRIETYKKEMFIYHKIKKISEDDNTPILWKDTSSNNFYSKAQREAISKSLENNFWIISGFPGTGKSTIIKEILNQVLDNGLYSESEIAIVTPTGKASSQLSQKINYRSKTIHSFFDLLAKEDEDEFDYGFVKFLIIDEFSMVELNVLYDVLEKLDNLEKIVFVGDENQLPAIGSGNLMQDLINLFPENVSKLKENFRSKTKQDVFDFFNHINNSSINFTNLKNVFFVESSDDELFETLIDIYMNKTRDTNNFDKEIIIPLRNKDFGSNKFNELLDERIKQEKDEKEILVLNKRKFSVGDKVMQMVNDYDRQIFNGEIGKIVKIIKDEKNPKNEKIIVDFFKEESKIELTKNTRQALKNLEISYANTVHKYQGSETDTVIFPVSRQYAFMNEKKLLYTALSRAKEKIILVGDLNYFLNNLIPNLKDKIIDTNLREKYLKERGKKWN</sequence>
<dbReference type="OrthoDB" id="9803432at2"/>